<feature type="compositionally biased region" description="Basic and acidic residues" evidence="2">
    <location>
        <begin position="265"/>
        <end position="277"/>
    </location>
</feature>
<feature type="coiled-coil region" evidence="1">
    <location>
        <begin position="721"/>
        <end position="821"/>
    </location>
</feature>
<sequence>MSGLDPDEDAIITENPDPESESAAVNENESVEENLDDRTEGEINAYEGSGEIAPRDNDPDVNVFREESVVRENEPRIDECVLNQDGDEKTEDEREPGVGVIREGQISRGRDEQLSQSLGQEEAEADTFLVREACSNESVGIRNSEEVLCEHDSAYSQGLEHSDSRSADIQESESHCEESTSVISGRDADSDAGSRECNHDSLENLSRENSEVVENHVIIPEDELSCQVWTAEDKPQLQVLSPTGSIESCEPECDQETDASPSHGVRSEHVDRLDSNETHQQGGGEEEEREEGNEEVAEEEETICVVLNPPPPHSSSSDESQTQLVCESSSNSSSQVRSVETTSCSLQETLAVSCSGSMNGDLAPVTNNFSENKISSVESDDDLLSELESELTNGSRANQNNHNMHDPEVKFKPPNGIDGKVLQEIQDLQMQLKHSRAKLAEKDSEINRLTIRAEDQEAYTERILRERDSYLREVRQLKSQDDLYLPQIKELEYTIAQQTNEIRTLKDKLSSHDAAARRTVATLQNELKVRVDQVTKMYDEASKEKDSMVVKYAQAEKKFIEGQKSIERLEAKVRDLNKEKDSLTQRVTDIKGEKRQMLADLEAKAAEIQNLTKEVEKQRELISSSDVRIKWAQNKLKAELDAHKETKDDLLKTRSKLKDAKDETEQIRRDCQAIIKTYQESEEIKSNKLDSKLKIKESEFLLQQQEKTSQEERYAATVRELDSLRTTQKEAIKEMESLKKKCQGLESQRDQNEQTMTKYREMLQKQKRENKELQDRVEELVQVKSDFKRAQNTIKSLDAEISELKISNKDLQIDMEACRKREADKLDLTNKLSAKNAELQSENSILHNKTMSQAEEIEKLTVDVQTLEIDFRDVSGRLKKEESMRQEETTTLREKLEEKSKAVEELSAKVEDGRDEIRTLKRKHVNNVKDITRQLQQAKKKLENLETNGDTQKDSTSMGSRTSSSNSLNTMGMSENSSAQSHSYTNKYSSNPEPVHEHRVITEQVEPNSQMLIERIVKLQRGLARRNEKIEFMQEHIQQLVDEIQKKNKIIQNYALREESGTMTLERSDLNKLDQRKLSQMELSRKHSIMGSLYSSHQTDSAMTLDLSLEINHKLQAVLEDTLLKNITLKESLDTLGGEIARLSQENRKLQLELQGKTKNR</sequence>
<dbReference type="InterPro" id="IPR038830">
    <property type="entry name" value="CCDC186"/>
</dbReference>
<keyword evidence="4" id="KW-1185">Reference proteome</keyword>
<feature type="region of interest" description="Disordered" evidence="2">
    <location>
        <begin position="880"/>
        <end position="908"/>
    </location>
</feature>
<feature type="compositionally biased region" description="Basic and acidic residues" evidence="2">
    <location>
        <begin position="160"/>
        <end position="178"/>
    </location>
</feature>
<feature type="coiled-coil region" evidence="1">
    <location>
        <begin position="1133"/>
        <end position="1160"/>
    </location>
</feature>
<evidence type="ECO:0008006" key="5">
    <source>
        <dbReference type="Google" id="ProtNLM"/>
    </source>
</evidence>
<feature type="compositionally biased region" description="Low complexity" evidence="2">
    <location>
        <begin position="955"/>
        <end position="971"/>
    </location>
</feature>
<dbReference type="OMA" id="KARIIQM"/>
<feature type="compositionally biased region" description="Polar residues" evidence="2">
    <location>
        <begin position="972"/>
        <end position="992"/>
    </location>
</feature>
<organism evidence="3 4">
    <name type="scientific">Magallana gigas</name>
    <name type="common">Pacific oyster</name>
    <name type="synonym">Crassostrea gigas</name>
    <dbReference type="NCBI Taxonomy" id="29159"/>
    <lineage>
        <taxon>Eukaryota</taxon>
        <taxon>Metazoa</taxon>
        <taxon>Spiralia</taxon>
        <taxon>Lophotrochozoa</taxon>
        <taxon>Mollusca</taxon>
        <taxon>Bivalvia</taxon>
        <taxon>Autobranchia</taxon>
        <taxon>Pteriomorphia</taxon>
        <taxon>Ostreida</taxon>
        <taxon>Ostreoidea</taxon>
        <taxon>Ostreidae</taxon>
        <taxon>Magallana</taxon>
    </lineage>
</organism>
<feature type="coiled-coil region" evidence="1">
    <location>
        <begin position="1023"/>
        <end position="1057"/>
    </location>
</feature>
<dbReference type="AlphaFoldDB" id="A0A8W8IHQ2"/>
<feature type="compositionally biased region" description="Acidic residues" evidence="2">
    <location>
        <begin position="1"/>
        <end position="20"/>
    </location>
</feature>
<feature type="compositionally biased region" description="Basic and acidic residues" evidence="2">
    <location>
        <begin position="186"/>
        <end position="214"/>
    </location>
</feature>
<evidence type="ECO:0000256" key="2">
    <source>
        <dbReference type="SAM" id="MobiDB-lite"/>
    </source>
</evidence>
<feature type="compositionally biased region" description="Polar residues" evidence="2">
    <location>
        <begin position="318"/>
        <end position="327"/>
    </location>
</feature>
<accession>A0A8W8IHQ2</accession>
<reference evidence="3" key="1">
    <citation type="submission" date="2022-08" db="UniProtKB">
        <authorList>
            <consortium name="EnsemblMetazoa"/>
        </authorList>
    </citation>
    <scope>IDENTIFICATION</scope>
    <source>
        <strain evidence="3">05x7-T-G4-1.051#20</strain>
    </source>
</reference>
<dbReference type="GO" id="GO:0031267">
    <property type="term" value="F:small GTPase binding"/>
    <property type="evidence" value="ECO:0007669"/>
    <property type="project" value="TreeGrafter"/>
</dbReference>
<dbReference type="GO" id="GO:0005802">
    <property type="term" value="C:trans-Golgi network"/>
    <property type="evidence" value="ECO:0007669"/>
    <property type="project" value="TreeGrafter"/>
</dbReference>
<feature type="region of interest" description="Disordered" evidence="2">
    <location>
        <begin position="153"/>
        <end position="216"/>
    </location>
</feature>
<name>A0A8W8IHQ2_MAGGI</name>
<feature type="region of interest" description="Disordered" evidence="2">
    <location>
        <begin position="942"/>
        <end position="997"/>
    </location>
</feature>
<keyword evidence="1" id="KW-0175">Coiled coil</keyword>
<dbReference type="PANTHER" id="PTHR18911">
    <property type="entry name" value="CTCL TUMOR ANTIGEN HD-CL-01"/>
    <property type="match status" value="1"/>
</dbReference>
<feature type="region of interest" description="Disordered" evidence="2">
    <location>
        <begin position="75"/>
        <end position="126"/>
    </location>
</feature>
<feature type="compositionally biased region" description="Acidic residues" evidence="2">
    <location>
        <begin position="284"/>
        <end position="302"/>
    </location>
</feature>
<evidence type="ECO:0000313" key="4">
    <source>
        <dbReference type="Proteomes" id="UP000005408"/>
    </source>
</evidence>
<dbReference type="OrthoDB" id="5583482at2759"/>
<dbReference type="GO" id="GO:0099518">
    <property type="term" value="P:vesicle cytoskeletal trafficking"/>
    <property type="evidence" value="ECO:0007669"/>
    <property type="project" value="TreeGrafter"/>
</dbReference>
<dbReference type="PANTHER" id="PTHR18911:SF5">
    <property type="entry name" value="COILED-COIL DOMAIN-CONTAINING PROTEIN 186"/>
    <property type="match status" value="1"/>
</dbReference>
<feature type="coiled-coil region" evidence="1">
    <location>
        <begin position="425"/>
        <end position="670"/>
    </location>
</feature>
<protein>
    <recommendedName>
        <fullName evidence="5">Coiled-coil domain-containing protein 186</fullName>
    </recommendedName>
</protein>
<dbReference type="Proteomes" id="UP000005408">
    <property type="component" value="Unassembled WGS sequence"/>
</dbReference>
<dbReference type="EnsemblMetazoa" id="G14013.1">
    <property type="protein sequence ID" value="G14013.1:cds"/>
    <property type="gene ID" value="G14013"/>
</dbReference>
<proteinExistence type="predicted"/>
<evidence type="ECO:0000256" key="1">
    <source>
        <dbReference type="SAM" id="Coils"/>
    </source>
</evidence>
<feature type="region of interest" description="Disordered" evidence="2">
    <location>
        <begin position="1"/>
        <end position="41"/>
    </location>
</feature>
<feature type="region of interest" description="Disordered" evidence="2">
    <location>
        <begin position="242"/>
        <end position="333"/>
    </location>
</feature>
<evidence type="ECO:0000313" key="3">
    <source>
        <dbReference type="EnsemblMetazoa" id="G14013.1:cds"/>
    </source>
</evidence>